<dbReference type="Proteomes" id="UP000241185">
    <property type="component" value="Segment"/>
</dbReference>
<evidence type="ECO:0000313" key="2">
    <source>
        <dbReference type="Proteomes" id="UP000241185"/>
    </source>
</evidence>
<evidence type="ECO:0000313" key="1">
    <source>
        <dbReference type="EMBL" id="AUV60852.1"/>
    </source>
</evidence>
<proteinExistence type="predicted"/>
<organism evidence="1 2">
    <name type="scientific">Mycobacterium phage Rem711</name>
    <dbReference type="NCBI Taxonomy" id="2079285"/>
    <lineage>
        <taxon>Viruses</taxon>
        <taxon>Duplodnaviria</taxon>
        <taxon>Heunggongvirae</taxon>
        <taxon>Uroviricota</taxon>
        <taxon>Caudoviricetes</taxon>
        <taxon>Trigintaduovirus</taxon>
        <taxon>Trigintaduovirus rem711</taxon>
    </lineage>
</organism>
<gene>
    <name evidence="1" type="ORF">SEA_REM711_74</name>
</gene>
<dbReference type="EMBL" id="MG770216">
    <property type="protein sequence ID" value="AUV60852.1"/>
    <property type="molecule type" value="Genomic_DNA"/>
</dbReference>
<sequence length="135" mass="15102">MTTALQTDILVRAWDKQLHAEGARFKAVLSRQDVEIHVGYMAGEPASQRISRPGLVVIAPSGAPTGQNAVDITVRAIPDGIKFTILETPELLWQPINAHRDLLLNWRIECIPFTEWLRLRLGETDPETARPDDGR</sequence>
<accession>A0A2K9VF06</accession>
<reference evidence="2" key="1">
    <citation type="submission" date="2018-01" db="EMBL/GenBank/DDBJ databases">
        <authorList>
            <person name="Gatt S.M."/>
            <person name="Isern S."/>
            <person name="Jenkins M."/>
            <person name="Tan A.L."/>
            <person name="Michael S.F."/>
            <person name="Moore R.E."/>
            <person name="Ware V.C."/>
            <person name="Garlena R.A."/>
            <person name="Russell D.A."/>
            <person name="Pope W.H."/>
            <person name="Jacobs-Sera D."/>
            <person name="Hendrix R.W."/>
            <person name="Hatfull G.F."/>
        </authorList>
    </citation>
    <scope>NUCLEOTIDE SEQUENCE [LARGE SCALE GENOMIC DNA]</scope>
</reference>
<name>A0A2K9VF06_9CAUD</name>
<protein>
    <submittedName>
        <fullName evidence="1">Uncharacterized protein</fullName>
    </submittedName>
</protein>
<keyword evidence="2" id="KW-1185">Reference proteome</keyword>